<evidence type="ECO:0000256" key="4">
    <source>
        <dbReference type="ARBA" id="ARBA00023172"/>
    </source>
</evidence>
<dbReference type="AlphaFoldDB" id="A0ABC9U0Z3"/>
<dbReference type="InterPro" id="IPR036267">
    <property type="entry name" value="RuvA_C_sf"/>
</dbReference>
<keyword evidence="8" id="KW-0067">ATP-binding</keyword>
<dbReference type="CDD" id="cd14332">
    <property type="entry name" value="UBA_RuvA_C"/>
    <property type="match status" value="1"/>
</dbReference>
<evidence type="ECO:0000313" key="8">
    <source>
        <dbReference type="EMBL" id="ERI78943.1"/>
    </source>
</evidence>
<keyword evidence="8" id="KW-0547">Nucleotide-binding</keyword>
<dbReference type="InterPro" id="IPR003583">
    <property type="entry name" value="Hlx-hairpin-Hlx_DNA-bd_motif"/>
</dbReference>
<dbReference type="Pfam" id="PF07499">
    <property type="entry name" value="RuvA_C"/>
    <property type="match status" value="1"/>
</dbReference>
<feature type="domain" description="Helix-hairpin-helix DNA-binding motif class 1" evidence="7">
    <location>
        <begin position="79"/>
        <end position="98"/>
    </location>
</feature>
<dbReference type="Proteomes" id="UP000016491">
    <property type="component" value="Unassembled WGS sequence"/>
</dbReference>
<proteinExistence type="inferred from homology"/>
<dbReference type="GO" id="GO:0048476">
    <property type="term" value="C:Holliday junction resolvase complex"/>
    <property type="evidence" value="ECO:0007669"/>
    <property type="project" value="UniProtKB-UniRule"/>
</dbReference>
<evidence type="ECO:0000313" key="9">
    <source>
        <dbReference type="Proteomes" id="UP000016491"/>
    </source>
</evidence>
<dbReference type="InterPro" id="IPR000085">
    <property type="entry name" value="RuvA"/>
</dbReference>
<sequence>MHKEKTVISYVKGALAEKSGDRIVVEAGPVGLGIYVPLSVLEVLPPLGEEVKIYTYLQVREDDLSLYGFLNRQDLDMFRRLIGVNGIGPKGALGILSALSPDDLRLAILTGDAKAISKAPGVGAKTAQRIILDLKDKVSAEEMLASVADTEERTSVPLMQEAGREAATALVALGYSNLEASKAVKNVQITEDMDAEAVLRASLKYLAFL</sequence>
<dbReference type="GO" id="GO:0004386">
    <property type="term" value="F:helicase activity"/>
    <property type="evidence" value="ECO:0007669"/>
    <property type="project" value="UniProtKB-KW"/>
</dbReference>
<feature type="domain" description="Helix-hairpin-helix DNA-binding motif class 1" evidence="7">
    <location>
        <begin position="114"/>
        <end position="133"/>
    </location>
</feature>
<dbReference type="Pfam" id="PF14520">
    <property type="entry name" value="HHH_5"/>
    <property type="match status" value="1"/>
</dbReference>
<dbReference type="SUPFAM" id="SSF46929">
    <property type="entry name" value="DNA helicase RuvA subunit, C-terminal domain"/>
    <property type="match status" value="1"/>
</dbReference>
<dbReference type="InterPro" id="IPR011114">
    <property type="entry name" value="RuvA_C"/>
</dbReference>
<dbReference type="InterPro" id="IPR012340">
    <property type="entry name" value="NA-bd_OB-fold"/>
</dbReference>
<feature type="region of interest" description="Domain III" evidence="6">
    <location>
        <begin position="164"/>
        <end position="209"/>
    </location>
</feature>
<keyword evidence="4 6" id="KW-0233">DNA recombination</keyword>
<dbReference type="Gene3D" id="1.10.8.10">
    <property type="entry name" value="DNA helicase RuvA subunit, C-terminal domain"/>
    <property type="match status" value="1"/>
</dbReference>
<comment type="subcellular location">
    <subcellularLocation>
        <location evidence="6">Cytoplasm</location>
    </subcellularLocation>
</comment>
<dbReference type="GO" id="GO:0005737">
    <property type="term" value="C:cytoplasm"/>
    <property type="evidence" value="ECO:0007669"/>
    <property type="project" value="UniProtKB-SubCell"/>
</dbReference>
<dbReference type="GO" id="GO:0006281">
    <property type="term" value="P:DNA repair"/>
    <property type="evidence" value="ECO:0007669"/>
    <property type="project" value="UniProtKB-UniRule"/>
</dbReference>
<accession>A0ABC9U0Z3</accession>
<dbReference type="EMBL" id="AWSU01000101">
    <property type="protein sequence ID" value="ERI78943.1"/>
    <property type="molecule type" value="Genomic_DNA"/>
</dbReference>
<evidence type="ECO:0000256" key="6">
    <source>
        <dbReference type="HAMAP-Rule" id="MF_00031"/>
    </source>
</evidence>
<dbReference type="HAMAP" id="MF_00031">
    <property type="entry name" value="DNA_HJ_migration_RuvA"/>
    <property type="match status" value="1"/>
</dbReference>
<comment type="function">
    <text evidence="6">The RuvA-RuvB-RuvC complex processes Holliday junction (HJ) DNA during genetic recombination and DNA repair, while the RuvA-RuvB complex plays an important role in the rescue of blocked DNA replication forks via replication fork reversal (RFR). RuvA specifically binds to HJ cruciform DNA, conferring on it an open structure. The RuvB hexamer acts as an ATP-dependent pump, pulling dsDNA into and through the RuvAB complex. HJ branch migration allows RuvC to scan DNA until it finds its consensus sequence, where it cleaves and resolves the cruciform DNA.</text>
</comment>
<dbReference type="SUPFAM" id="SSF47781">
    <property type="entry name" value="RuvA domain 2-like"/>
    <property type="match status" value="1"/>
</dbReference>
<dbReference type="Pfam" id="PF01330">
    <property type="entry name" value="RuvA_N"/>
    <property type="match status" value="1"/>
</dbReference>
<keyword evidence="5 6" id="KW-0234">DNA repair</keyword>
<dbReference type="GO" id="GO:0006310">
    <property type="term" value="P:DNA recombination"/>
    <property type="evidence" value="ECO:0007669"/>
    <property type="project" value="UniProtKB-UniRule"/>
</dbReference>
<dbReference type="NCBIfam" id="TIGR00084">
    <property type="entry name" value="ruvA"/>
    <property type="match status" value="1"/>
</dbReference>
<evidence type="ECO:0000256" key="5">
    <source>
        <dbReference type="ARBA" id="ARBA00023204"/>
    </source>
</evidence>
<dbReference type="InterPro" id="IPR010994">
    <property type="entry name" value="RuvA_2-like"/>
</dbReference>
<evidence type="ECO:0000256" key="1">
    <source>
        <dbReference type="ARBA" id="ARBA00022490"/>
    </source>
</evidence>
<name>A0ABC9U0Z3_CLOSY</name>
<dbReference type="GO" id="GO:0000400">
    <property type="term" value="F:four-way junction DNA binding"/>
    <property type="evidence" value="ECO:0007669"/>
    <property type="project" value="UniProtKB-UniRule"/>
</dbReference>
<dbReference type="SMART" id="SM00278">
    <property type="entry name" value="HhH1"/>
    <property type="match status" value="2"/>
</dbReference>
<evidence type="ECO:0000256" key="3">
    <source>
        <dbReference type="ARBA" id="ARBA00023125"/>
    </source>
</evidence>
<comment type="caution">
    <text evidence="6">Lacks conserved residue(s) required for the propagation of feature annotation.</text>
</comment>
<comment type="domain">
    <text evidence="6">Has three domains with a flexible linker between the domains II and III and assumes an 'L' shape. Domain III is highly mobile and contacts RuvB.</text>
</comment>
<keyword evidence="3 6" id="KW-0238">DNA-binding</keyword>
<comment type="similarity">
    <text evidence="6">Belongs to the RuvA family.</text>
</comment>
<feature type="region of interest" description="Domain I" evidence="6">
    <location>
        <begin position="7"/>
        <end position="70"/>
    </location>
</feature>
<keyword evidence="8" id="KW-0378">Hydrolase</keyword>
<keyword evidence="8" id="KW-0347">Helicase</keyword>
<reference evidence="8 9" key="1">
    <citation type="submission" date="2013-07" db="EMBL/GenBank/DDBJ databases">
        <authorList>
            <person name="Weinstock G."/>
            <person name="Sodergren E."/>
            <person name="Wylie T."/>
            <person name="Fulton L."/>
            <person name="Fulton R."/>
            <person name="Fronick C."/>
            <person name="O'Laughlin M."/>
            <person name="Godfrey J."/>
            <person name="Miner T."/>
            <person name="Herter B."/>
            <person name="Appelbaum E."/>
            <person name="Cordes M."/>
            <person name="Lek S."/>
            <person name="Wollam A."/>
            <person name="Pepin K.H."/>
            <person name="Palsikar V.B."/>
            <person name="Mitreva M."/>
            <person name="Wilson R.K."/>
        </authorList>
    </citation>
    <scope>NUCLEOTIDE SEQUENCE [LARGE SCALE GENOMIC DNA]</scope>
    <source>
        <strain evidence="8 9">ATCC 14940</strain>
    </source>
</reference>
<protein>
    <recommendedName>
        <fullName evidence="6">Holliday junction branch migration complex subunit RuvA</fullName>
    </recommendedName>
</protein>
<organism evidence="8 9">
    <name type="scientific">[Clostridium] symbiosum ATCC 14940</name>
    <dbReference type="NCBI Taxonomy" id="411472"/>
    <lineage>
        <taxon>Bacteria</taxon>
        <taxon>Bacillati</taxon>
        <taxon>Bacillota</taxon>
        <taxon>Clostridia</taxon>
        <taxon>Lachnospirales</taxon>
        <taxon>Lachnospiraceae</taxon>
        <taxon>Otoolea</taxon>
    </lineage>
</organism>
<dbReference type="Gene3D" id="1.10.150.20">
    <property type="entry name" value="5' to 3' exonuclease, C-terminal subdomain"/>
    <property type="match status" value="1"/>
</dbReference>
<evidence type="ECO:0000259" key="7">
    <source>
        <dbReference type="SMART" id="SM00278"/>
    </source>
</evidence>
<dbReference type="SUPFAM" id="SSF50249">
    <property type="entry name" value="Nucleic acid-binding proteins"/>
    <property type="match status" value="1"/>
</dbReference>
<evidence type="ECO:0000256" key="2">
    <source>
        <dbReference type="ARBA" id="ARBA00022763"/>
    </source>
</evidence>
<keyword evidence="2 6" id="KW-0227">DNA damage</keyword>
<keyword evidence="1 6" id="KW-0963">Cytoplasm</keyword>
<comment type="subunit">
    <text evidence="6">Homotetramer. Forms an RuvA(8)-RuvB(12)-Holliday junction (HJ) complex. HJ DNA is sandwiched between 2 RuvA tetramers; dsDNA enters through RuvA and exits via RuvB. An RuvB hexamer assembles on each DNA strand where it exits the tetramer. Each RuvB hexamer is contacted by two RuvA subunits (via domain III) on 2 adjacent RuvB subunits; this complex drives branch migration. In the full resolvosome a probable DNA-RuvA(4)-RuvB(12)-RuvC(2) complex forms which resolves the HJ.</text>
</comment>
<dbReference type="Gene3D" id="2.40.50.140">
    <property type="entry name" value="Nucleic acid-binding proteins"/>
    <property type="match status" value="1"/>
</dbReference>
<dbReference type="InterPro" id="IPR013849">
    <property type="entry name" value="DNA_helicase_Holl-junc_RuvA_I"/>
</dbReference>
<comment type="caution">
    <text evidence="8">The sequence shown here is derived from an EMBL/GenBank/DDBJ whole genome shotgun (WGS) entry which is preliminary data.</text>
</comment>
<gene>
    <name evidence="6" type="primary">ruvA</name>
    <name evidence="8" type="ORF">CLOSYM_01209</name>
</gene>